<comment type="caution">
    <text evidence="5">The sequence shown here is derived from an EMBL/GenBank/DDBJ whole genome shotgun (WGS) entry which is preliminary data.</text>
</comment>
<dbReference type="RefSeq" id="XP_067757450.1">
    <property type="nucleotide sequence ID" value="XM_067901087.1"/>
</dbReference>
<reference evidence="5 6" key="1">
    <citation type="submission" date="2021-02" db="EMBL/GenBank/DDBJ databases">
        <title>Porcisia hertigi Genome sequencing and assembly.</title>
        <authorList>
            <person name="Almutairi H."/>
            <person name="Gatherer D."/>
        </authorList>
    </citation>
    <scope>NUCLEOTIDE SEQUENCE [LARGE SCALE GENOMIC DNA]</scope>
    <source>
        <strain evidence="5 6">C119</strain>
    </source>
</reference>
<feature type="compositionally biased region" description="Gly residues" evidence="3">
    <location>
        <begin position="201"/>
        <end position="216"/>
    </location>
</feature>
<proteinExistence type="inferred from homology"/>
<evidence type="ECO:0000256" key="1">
    <source>
        <dbReference type="ARBA" id="ARBA00010835"/>
    </source>
</evidence>
<feature type="coiled-coil region" evidence="2">
    <location>
        <begin position="595"/>
        <end position="622"/>
    </location>
</feature>
<dbReference type="KEGG" id="phet:94291164"/>
<dbReference type="GeneID" id="94291164"/>
<evidence type="ECO:0000256" key="3">
    <source>
        <dbReference type="SAM" id="MobiDB-lite"/>
    </source>
</evidence>
<sequence>MLRRNTTAPELQLCLLSTAAQHPSRCVAGSVALLATRRAFFGKLSKQWSTTDGAGAPSPRSPNGDASNSEGSSSENQRAGVPPGFPPGLDLQKLQTLQQLFSTQPKEKQEQMLKQAMEMQKMMSKIPGLGKLTQKNTRALEELMKMRQPSPPLSSSSTCATPRNNTPAATASPAGVAASAAPLPKRDLFSNAATLNAKRASGGGSGSSNSSGGGGPSLDDLRKVNLGPEIEALFQELRTIRTRKNEYRDQYNRTHSLLEALRQENRALTTSEASLRNKLSKAEQNVMLLTSENMELRDASKNVKQLMQSNKQLKAEVEHLKTAVQSSAAPGTTKYVALQQQLHEREDALRSMQRKVERMRRRDPLLQFSLACSNVSRLCSRAKGDDIGGTGAPATASEASQEAAEKAFAELQIKYQERQQAAWDAAAHEQAAAAAAYVAVVRRYIISRVPHSNYDAVVTFTGDGEALRACFVELGFQAEMVQGEADKAHVMAAPDALPFLTTPGPFGYALALCLSRGMQAPENSRAGASSPLSAFTVTSVQPFISAALVRNARRCSVVYETARASGPGGQATNVTETQVYAKLAVDGASAFTAEAQDSRSALNNKESALDKLQQQRRLQFNDMLAKHERAELVQAQLVAHMQDHGGFAVDEDVQVLVEEAVAAKLVTVGDAALVAALRALGLLASAADKVAQP</sequence>
<dbReference type="InterPro" id="IPR045853">
    <property type="entry name" value="Pep_chain_release_fac_I_sf"/>
</dbReference>
<evidence type="ECO:0000313" key="6">
    <source>
        <dbReference type="Proteomes" id="UP000674318"/>
    </source>
</evidence>
<feature type="domain" description="Prokaryotic-type class I peptide chain release factors" evidence="4">
    <location>
        <begin position="557"/>
        <end position="616"/>
    </location>
</feature>
<dbReference type="SUPFAM" id="SSF75620">
    <property type="entry name" value="Release factor"/>
    <property type="match status" value="1"/>
</dbReference>
<dbReference type="GO" id="GO:0003747">
    <property type="term" value="F:translation release factor activity"/>
    <property type="evidence" value="ECO:0007669"/>
    <property type="project" value="InterPro"/>
</dbReference>
<feature type="region of interest" description="Disordered" evidence="3">
    <location>
        <begin position="198"/>
        <end position="222"/>
    </location>
</feature>
<dbReference type="EMBL" id="JAFJZO010000021">
    <property type="protein sequence ID" value="KAG5505782.1"/>
    <property type="molecule type" value="Genomic_DNA"/>
</dbReference>
<feature type="region of interest" description="Disordered" evidence="3">
    <location>
        <begin position="146"/>
        <end position="178"/>
    </location>
</feature>
<name>A0A836HU02_9TRYP</name>
<feature type="region of interest" description="Disordered" evidence="3">
    <location>
        <begin position="48"/>
        <end position="90"/>
    </location>
</feature>
<dbReference type="AlphaFoldDB" id="A0A836HU02"/>
<evidence type="ECO:0000313" key="5">
    <source>
        <dbReference type="EMBL" id="KAG5505782.1"/>
    </source>
</evidence>
<evidence type="ECO:0000256" key="2">
    <source>
        <dbReference type="SAM" id="Coils"/>
    </source>
</evidence>
<dbReference type="OrthoDB" id="2019491at2759"/>
<evidence type="ECO:0000259" key="4">
    <source>
        <dbReference type="Pfam" id="PF00472"/>
    </source>
</evidence>
<gene>
    <name evidence="5" type="ORF">JKF63_05118</name>
</gene>
<protein>
    <recommendedName>
        <fullName evidence="4">Prokaryotic-type class I peptide chain release factors domain-containing protein</fullName>
    </recommendedName>
</protein>
<feature type="compositionally biased region" description="Low complexity" evidence="3">
    <location>
        <begin position="160"/>
        <end position="178"/>
    </location>
</feature>
<organism evidence="5 6">
    <name type="scientific">Porcisia hertigi</name>
    <dbReference type="NCBI Taxonomy" id="2761500"/>
    <lineage>
        <taxon>Eukaryota</taxon>
        <taxon>Discoba</taxon>
        <taxon>Euglenozoa</taxon>
        <taxon>Kinetoplastea</taxon>
        <taxon>Metakinetoplastina</taxon>
        <taxon>Trypanosomatida</taxon>
        <taxon>Trypanosomatidae</taxon>
        <taxon>Leishmaniinae</taxon>
        <taxon>Porcisia</taxon>
    </lineage>
</organism>
<accession>A0A836HU02</accession>
<keyword evidence="2" id="KW-0175">Coiled coil</keyword>
<dbReference type="Gene3D" id="3.30.160.20">
    <property type="match status" value="1"/>
</dbReference>
<feature type="compositionally biased region" description="Polar residues" evidence="3">
    <location>
        <begin position="64"/>
        <end position="77"/>
    </location>
</feature>
<dbReference type="Pfam" id="PF00472">
    <property type="entry name" value="RF-1"/>
    <property type="match status" value="1"/>
</dbReference>
<keyword evidence="6" id="KW-1185">Reference proteome</keyword>
<feature type="coiled-coil region" evidence="2">
    <location>
        <begin position="230"/>
        <end position="362"/>
    </location>
</feature>
<comment type="similarity">
    <text evidence="1">Belongs to the prokaryotic/mitochondrial release factor family.</text>
</comment>
<dbReference type="InterPro" id="IPR000352">
    <property type="entry name" value="Pep_chain_release_fac_I"/>
</dbReference>
<dbReference type="Proteomes" id="UP000674318">
    <property type="component" value="Chromosome 21"/>
</dbReference>